<sequence length="125" mass="13131">MDRVDQGELLSLLSYADPEQVKAFAAEIAEALGTLEVVSKRTALARLPIVGSDGTQETFEAIITEVWLHSTNGADGYGMCIGTDVDHAIAIAVLDLALAADSVGLLTGKIMAFLQAQAEQLAQAE</sequence>
<accession>A0A2M8PFA7</accession>
<name>A0A2M8PFA7_9CHLR</name>
<protein>
    <submittedName>
        <fullName evidence="1">Uncharacterized protein</fullName>
    </submittedName>
</protein>
<dbReference type="EMBL" id="PGTL01000014">
    <property type="protein sequence ID" value="PJF42549.1"/>
    <property type="molecule type" value="Genomic_DNA"/>
</dbReference>
<gene>
    <name evidence="1" type="ORF">CUN49_06500</name>
    <name evidence="2" type="ORF">CUN50_03695</name>
</gene>
<reference evidence="3 4" key="1">
    <citation type="submission" date="2017-11" db="EMBL/GenBank/DDBJ databases">
        <title>Evolution of Phototrophy in the Chloroflexi Phylum Driven by Horizontal Gene Transfer.</title>
        <authorList>
            <person name="Ward L.M."/>
            <person name="Hemp J."/>
            <person name="Shih P.M."/>
            <person name="Mcglynn S.E."/>
            <person name="Fischer W."/>
        </authorList>
    </citation>
    <scope>NUCLEOTIDE SEQUENCE [LARGE SCALE GENOMIC DNA]</scope>
    <source>
        <strain evidence="2">CP1_1M</strain>
        <strain evidence="1">JP3_13</strain>
    </source>
</reference>
<proteinExistence type="predicted"/>
<evidence type="ECO:0000313" key="1">
    <source>
        <dbReference type="EMBL" id="PJF36240.1"/>
    </source>
</evidence>
<comment type="caution">
    <text evidence="1">The sequence shown here is derived from an EMBL/GenBank/DDBJ whole genome shotgun (WGS) entry which is preliminary data.</text>
</comment>
<evidence type="ECO:0000313" key="2">
    <source>
        <dbReference type="EMBL" id="PJF42549.1"/>
    </source>
</evidence>
<organism evidence="1 4">
    <name type="scientific">Candidatus Thermofonsia Clade 1 bacterium</name>
    <dbReference type="NCBI Taxonomy" id="2364210"/>
    <lineage>
        <taxon>Bacteria</taxon>
        <taxon>Bacillati</taxon>
        <taxon>Chloroflexota</taxon>
        <taxon>Candidatus Thermofontia</taxon>
        <taxon>Candidatus Thermofonsia Clade 1</taxon>
    </lineage>
</organism>
<dbReference type="EMBL" id="PGTM01000069">
    <property type="protein sequence ID" value="PJF36240.1"/>
    <property type="molecule type" value="Genomic_DNA"/>
</dbReference>
<evidence type="ECO:0000313" key="3">
    <source>
        <dbReference type="Proteomes" id="UP000228947"/>
    </source>
</evidence>
<evidence type="ECO:0000313" key="4">
    <source>
        <dbReference type="Proteomes" id="UP000229681"/>
    </source>
</evidence>
<dbReference type="Proteomes" id="UP000229681">
    <property type="component" value="Unassembled WGS sequence"/>
</dbReference>
<dbReference type="AlphaFoldDB" id="A0A2M8PFA7"/>
<dbReference type="Proteomes" id="UP000228947">
    <property type="component" value="Unassembled WGS sequence"/>
</dbReference>
<accession>A0A2M8PYD3</accession>